<dbReference type="AlphaFoldDB" id="A0A2P7ZMM9"/>
<dbReference type="OrthoDB" id="4525710at2759"/>
<name>A0A2P7ZMM9_9PEZI</name>
<proteinExistence type="predicted"/>
<dbReference type="Proteomes" id="UP000243723">
    <property type="component" value="Unassembled WGS sequence"/>
</dbReference>
<organism evidence="1 2">
    <name type="scientific">Elsinoe australis</name>
    <dbReference type="NCBI Taxonomy" id="40998"/>
    <lineage>
        <taxon>Eukaryota</taxon>
        <taxon>Fungi</taxon>
        <taxon>Dikarya</taxon>
        <taxon>Ascomycota</taxon>
        <taxon>Pezizomycotina</taxon>
        <taxon>Dothideomycetes</taxon>
        <taxon>Dothideomycetidae</taxon>
        <taxon>Myriangiales</taxon>
        <taxon>Elsinoaceae</taxon>
        <taxon>Elsinoe</taxon>
    </lineage>
</organism>
<protein>
    <submittedName>
        <fullName evidence="1">Uncharacterized protein</fullName>
    </submittedName>
</protein>
<dbReference type="EMBL" id="NHZQ01000155">
    <property type="protein sequence ID" value="PSK49442.1"/>
    <property type="molecule type" value="Genomic_DNA"/>
</dbReference>
<reference evidence="1 2" key="1">
    <citation type="submission" date="2017-05" db="EMBL/GenBank/DDBJ databases">
        <title>Draft genome sequence of Elsinoe australis.</title>
        <authorList>
            <person name="Cheng Q."/>
        </authorList>
    </citation>
    <scope>NUCLEOTIDE SEQUENCE [LARGE SCALE GENOMIC DNA]</scope>
    <source>
        <strain evidence="1 2">NL1</strain>
    </source>
</reference>
<sequence length="233" mass="26103">MTSSTADHESTEYHDRCLPLVIEALSGTYDEDLLDTVLLLRIHEEYSNLEDSMHHLVGANQLLNSFTACALPGSLGEAASWQALRQVIYACVDQWKPLEVSLDGYEFLAQAGRFDDDNHANSSVLMCAKVLQIAYGLKPALDPQLKAELDTEADAWLTNRPTAFVPLTHQITNDRDSFPHIPMLSPAGDGYLLINPGQRAQAIDFLIRMRSVVAWNADPIIRLLREQWKELSR</sequence>
<keyword evidence="2" id="KW-1185">Reference proteome</keyword>
<gene>
    <name evidence="1" type="ORF">B9Z65_8237</name>
</gene>
<dbReference type="STRING" id="40998.A0A2P7ZMM9"/>
<evidence type="ECO:0000313" key="2">
    <source>
        <dbReference type="Proteomes" id="UP000243723"/>
    </source>
</evidence>
<comment type="caution">
    <text evidence="1">The sequence shown here is derived from an EMBL/GenBank/DDBJ whole genome shotgun (WGS) entry which is preliminary data.</text>
</comment>
<evidence type="ECO:0000313" key="1">
    <source>
        <dbReference type="EMBL" id="PSK49442.1"/>
    </source>
</evidence>
<accession>A0A2P7ZMM9</accession>